<sequence>MITTIDQNAALVLIDLQKYIVQLQCAHPMDGILQKSAQLVEAFRKAGKPIVIVHVEPISGSFKTRRDAKSPAMAELPADWNEIAPEIKTEPTDIFIIKKTWGAFYNTALHEELQKRGVTQIVLAGVATSIGVEGTARSANDYAYNIAFASDAMTDMFAEAHDHSFKYIFPRIGEVGTTAEIIEKLG</sequence>
<accession>A0A5C1I1U7</accession>
<dbReference type="GO" id="GO:0016787">
    <property type="term" value="F:hydrolase activity"/>
    <property type="evidence" value="ECO:0007669"/>
    <property type="project" value="UniProtKB-KW"/>
</dbReference>
<dbReference type="EMBL" id="CP043450">
    <property type="protein sequence ID" value="QEM11298.1"/>
    <property type="molecule type" value="Genomic_DNA"/>
</dbReference>
<dbReference type="Pfam" id="PF00857">
    <property type="entry name" value="Isochorismatase"/>
    <property type="match status" value="1"/>
</dbReference>
<protein>
    <submittedName>
        <fullName evidence="3">Isochorismatase family protein</fullName>
    </submittedName>
</protein>
<proteinExistence type="predicted"/>
<name>A0A5C1I1U7_9SPHI</name>
<evidence type="ECO:0000313" key="4">
    <source>
        <dbReference type="Proteomes" id="UP000251402"/>
    </source>
</evidence>
<reference evidence="3" key="1">
    <citation type="submission" date="2019-08" db="EMBL/GenBank/DDBJ databases">
        <title>Comparative genome analysis confer to the adaptation heavy metal polluted environment.</title>
        <authorList>
            <person name="Li Y."/>
        </authorList>
    </citation>
    <scope>NUCLEOTIDE SEQUENCE [LARGE SCALE GENOMIC DNA]</scope>
    <source>
        <strain evidence="3">P1</strain>
    </source>
</reference>
<keyword evidence="4" id="KW-1185">Reference proteome</keyword>
<evidence type="ECO:0000256" key="1">
    <source>
        <dbReference type="ARBA" id="ARBA00022801"/>
    </source>
</evidence>
<dbReference type="AlphaFoldDB" id="A0A5C1I1U7"/>
<evidence type="ECO:0000259" key="2">
    <source>
        <dbReference type="Pfam" id="PF00857"/>
    </source>
</evidence>
<dbReference type="Proteomes" id="UP000251402">
    <property type="component" value="Chromosome"/>
</dbReference>
<gene>
    <name evidence="3" type="ORF">DEO27_015125</name>
</gene>
<dbReference type="CDD" id="cd00431">
    <property type="entry name" value="cysteine_hydrolases"/>
    <property type="match status" value="1"/>
</dbReference>
<evidence type="ECO:0000313" key="3">
    <source>
        <dbReference type="EMBL" id="QEM11298.1"/>
    </source>
</evidence>
<dbReference type="Gene3D" id="3.40.50.850">
    <property type="entry name" value="Isochorismatase-like"/>
    <property type="match status" value="1"/>
</dbReference>
<dbReference type="PANTHER" id="PTHR43540">
    <property type="entry name" value="PEROXYUREIDOACRYLATE/UREIDOACRYLATE AMIDOHYDROLASE-RELATED"/>
    <property type="match status" value="1"/>
</dbReference>
<dbReference type="InterPro" id="IPR036380">
    <property type="entry name" value="Isochorismatase-like_sf"/>
</dbReference>
<dbReference type="RefSeq" id="WP_112573840.1">
    <property type="nucleotide sequence ID" value="NZ_CP043450.1"/>
</dbReference>
<dbReference type="InterPro" id="IPR050272">
    <property type="entry name" value="Isochorismatase-like_hydrls"/>
</dbReference>
<organism evidence="3 4">
    <name type="scientific">Mucilaginibacter rubeus</name>
    <dbReference type="NCBI Taxonomy" id="2027860"/>
    <lineage>
        <taxon>Bacteria</taxon>
        <taxon>Pseudomonadati</taxon>
        <taxon>Bacteroidota</taxon>
        <taxon>Sphingobacteriia</taxon>
        <taxon>Sphingobacteriales</taxon>
        <taxon>Sphingobacteriaceae</taxon>
        <taxon>Mucilaginibacter</taxon>
    </lineage>
</organism>
<dbReference type="KEGG" id="mrub:DEO27_015125"/>
<dbReference type="InterPro" id="IPR000868">
    <property type="entry name" value="Isochorismatase-like_dom"/>
</dbReference>
<dbReference type="SUPFAM" id="SSF52499">
    <property type="entry name" value="Isochorismatase-like hydrolases"/>
    <property type="match status" value="1"/>
</dbReference>
<dbReference type="PANTHER" id="PTHR43540:SF7">
    <property type="entry name" value="ISOCHORISMATASE FAMILY PROTEIN YECD"/>
    <property type="match status" value="1"/>
</dbReference>
<feature type="domain" description="Isochorismatase-like" evidence="2">
    <location>
        <begin position="9"/>
        <end position="180"/>
    </location>
</feature>
<dbReference type="OrthoDB" id="9796485at2"/>
<keyword evidence="1" id="KW-0378">Hydrolase</keyword>